<evidence type="ECO:0000313" key="12">
    <source>
        <dbReference type="Proteomes" id="UP000887565"/>
    </source>
</evidence>
<dbReference type="GO" id="GO:0005524">
    <property type="term" value="F:ATP binding"/>
    <property type="evidence" value="ECO:0007669"/>
    <property type="project" value="UniProtKB-UniRule"/>
</dbReference>
<dbReference type="InterPro" id="IPR004308">
    <property type="entry name" value="GCS"/>
</dbReference>
<sequence length="191" mass="21855">YVFVHFFEGWRVEFRPTEVQLTDFENAAYVCFVVLLTRVIVSFRLTFLIPISKVGENMNRAQIRDAVNKGRFYFRRTLTTCDSPPEVHKTCGSKSDDPLLPPSTENSPTKTATSEKSASEDIIEMTIDEIVNGKPPHFPGLAPLIQQYLDSAEVDVDTRCTIEQYIRFVQARASGRVFTLAKWMRTFVLQH</sequence>
<accession>A0A915HQN0</accession>
<dbReference type="AlphaFoldDB" id="A0A915HQN0"/>
<feature type="compositionally biased region" description="Basic and acidic residues" evidence="11">
    <location>
        <begin position="85"/>
        <end position="97"/>
    </location>
</feature>
<comment type="similarity">
    <text evidence="2 10">Belongs to the glutamate--cysteine ligase type 3 family.</text>
</comment>
<keyword evidence="12" id="KW-1185">Reference proteome</keyword>
<dbReference type="Proteomes" id="UP000887565">
    <property type="component" value="Unplaced"/>
</dbReference>
<dbReference type="GO" id="GO:0004357">
    <property type="term" value="F:glutamate-cysteine ligase activity"/>
    <property type="evidence" value="ECO:0007669"/>
    <property type="project" value="UniProtKB-UniRule"/>
</dbReference>
<name>A0A915HQN0_ROMCU</name>
<keyword evidence="7 10" id="KW-0067">ATP-binding</keyword>
<evidence type="ECO:0000256" key="11">
    <source>
        <dbReference type="SAM" id="MobiDB-lite"/>
    </source>
</evidence>
<dbReference type="GO" id="GO:0006750">
    <property type="term" value="P:glutathione biosynthetic process"/>
    <property type="evidence" value="ECO:0007669"/>
    <property type="project" value="UniProtKB-UniRule"/>
</dbReference>
<evidence type="ECO:0000256" key="1">
    <source>
        <dbReference type="ARBA" id="ARBA00005006"/>
    </source>
</evidence>
<evidence type="ECO:0000256" key="8">
    <source>
        <dbReference type="ARBA" id="ARBA00030585"/>
    </source>
</evidence>
<protein>
    <recommendedName>
        <fullName evidence="3 10">Glutamate--cysteine ligase</fullName>
        <ecNumber evidence="3 10">6.3.2.2</ecNumber>
    </recommendedName>
    <alternativeName>
        <fullName evidence="9 10">Gamma-ECS</fullName>
    </alternativeName>
    <alternativeName>
        <fullName evidence="8 10">Gamma-glutamylcysteine synthetase</fullName>
    </alternativeName>
</protein>
<keyword evidence="4 10" id="KW-0436">Ligase</keyword>
<comment type="catalytic activity">
    <reaction evidence="10">
        <text>L-cysteine + L-glutamate + ATP = gamma-L-glutamyl-L-cysteine + ADP + phosphate + H(+)</text>
        <dbReference type="Rhea" id="RHEA:13285"/>
        <dbReference type="ChEBI" id="CHEBI:15378"/>
        <dbReference type="ChEBI" id="CHEBI:29985"/>
        <dbReference type="ChEBI" id="CHEBI:30616"/>
        <dbReference type="ChEBI" id="CHEBI:35235"/>
        <dbReference type="ChEBI" id="CHEBI:43474"/>
        <dbReference type="ChEBI" id="CHEBI:58173"/>
        <dbReference type="ChEBI" id="CHEBI:456216"/>
        <dbReference type="EC" id="6.3.2.2"/>
    </reaction>
</comment>
<evidence type="ECO:0000313" key="13">
    <source>
        <dbReference type="WBParaSite" id="nRc.2.0.1.t03672-RA"/>
    </source>
</evidence>
<evidence type="ECO:0000256" key="2">
    <source>
        <dbReference type="ARBA" id="ARBA00008100"/>
    </source>
</evidence>
<organism evidence="12 13">
    <name type="scientific">Romanomermis culicivorax</name>
    <name type="common">Nematode worm</name>
    <dbReference type="NCBI Taxonomy" id="13658"/>
    <lineage>
        <taxon>Eukaryota</taxon>
        <taxon>Metazoa</taxon>
        <taxon>Ecdysozoa</taxon>
        <taxon>Nematoda</taxon>
        <taxon>Enoplea</taxon>
        <taxon>Dorylaimia</taxon>
        <taxon>Mermithida</taxon>
        <taxon>Mermithoidea</taxon>
        <taxon>Mermithidae</taxon>
        <taxon>Romanomermis</taxon>
    </lineage>
</organism>
<keyword evidence="5 10" id="KW-0317">Glutathione biosynthesis</keyword>
<dbReference type="SUPFAM" id="SSF55931">
    <property type="entry name" value="Glutamine synthetase/guanido kinase"/>
    <property type="match status" value="1"/>
</dbReference>
<dbReference type="EC" id="6.3.2.2" evidence="3 10"/>
<evidence type="ECO:0000256" key="9">
    <source>
        <dbReference type="ARBA" id="ARBA00032122"/>
    </source>
</evidence>
<evidence type="ECO:0000256" key="7">
    <source>
        <dbReference type="ARBA" id="ARBA00022840"/>
    </source>
</evidence>
<dbReference type="GO" id="GO:0017109">
    <property type="term" value="C:glutamate-cysteine ligase complex"/>
    <property type="evidence" value="ECO:0007669"/>
    <property type="project" value="TreeGrafter"/>
</dbReference>
<dbReference type="InterPro" id="IPR014746">
    <property type="entry name" value="Gln_synth/guanido_kin_cat_dom"/>
</dbReference>
<feature type="region of interest" description="Disordered" evidence="11">
    <location>
        <begin position="85"/>
        <end position="118"/>
    </location>
</feature>
<evidence type="ECO:0000256" key="4">
    <source>
        <dbReference type="ARBA" id="ARBA00022598"/>
    </source>
</evidence>
<dbReference type="Pfam" id="PF03074">
    <property type="entry name" value="GCS"/>
    <property type="match status" value="1"/>
</dbReference>
<evidence type="ECO:0000256" key="5">
    <source>
        <dbReference type="ARBA" id="ARBA00022684"/>
    </source>
</evidence>
<proteinExistence type="inferred from homology"/>
<dbReference type="WBParaSite" id="nRc.2.0.1.t03672-RA">
    <property type="protein sequence ID" value="nRc.2.0.1.t03672-RA"/>
    <property type="gene ID" value="nRc.2.0.1.g03672"/>
</dbReference>
<comment type="pathway">
    <text evidence="1 10">Sulfur metabolism; glutathione biosynthesis; glutathione from L-cysteine and L-glutamate: step 1/2.</text>
</comment>
<dbReference type="Gene3D" id="3.30.590.50">
    <property type="match status" value="1"/>
</dbReference>
<evidence type="ECO:0000256" key="10">
    <source>
        <dbReference type="RuleBase" id="RU367135"/>
    </source>
</evidence>
<dbReference type="OMA" id="MECNEIT"/>
<keyword evidence="6 10" id="KW-0547">Nucleotide-binding</keyword>
<dbReference type="PANTHER" id="PTHR11164">
    <property type="entry name" value="GLUTAMATE CYSTEINE LIGASE"/>
    <property type="match status" value="1"/>
</dbReference>
<evidence type="ECO:0000256" key="6">
    <source>
        <dbReference type="ARBA" id="ARBA00022741"/>
    </source>
</evidence>
<reference evidence="13" key="1">
    <citation type="submission" date="2022-11" db="UniProtKB">
        <authorList>
            <consortium name="WormBaseParasite"/>
        </authorList>
    </citation>
    <scope>IDENTIFICATION</scope>
</reference>
<feature type="compositionally biased region" description="Polar residues" evidence="11">
    <location>
        <begin position="103"/>
        <end position="116"/>
    </location>
</feature>
<evidence type="ECO:0000256" key="3">
    <source>
        <dbReference type="ARBA" id="ARBA00012220"/>
    </source>
</evidence>
<dbReference type="PANTHER" id="PTHR11164:SF0">
    <property type="entry name" value="GLUTAMATE--CYSTEINE LIGASE CATALYTIC SUBUNIT"/>
    <property type="match status" value="1"/>
</dbReference>